<sequence>MKALHHLHLTGAIVKEEFKLAKKRDMFPTMQCYELTMTGHQQFLIREMITRQLKNMINNLRIFLES</sequence>
<dbReference type="EMBL" id="CP006720">
    <property type="protein sequence ID" value="AHI57477.1"/>
    <property type="molecule type" value="Genomic_DNA"/>
</dbReference>
<gene>
    <name evidence="1" type="ORF">P344_00520</name>
</gene>
<name>W6AJY7_9MOLU</name>
<reference evidence="1 2" key="1">
    <citation type="submission" date="2013-09" db="EMBL/GenBank/DDBJ databases">
        <title>Complete genome sequence of Spiroplasma mirum suckling mouse cataract agent.</title>
        <authorList>
            <person name="Landry C.A."/>
            <person name="Bastian F.O."/>
            <person name="Thune R.L."/>
        </authorList>
    </citation>
    <scope>NUCLEOTIDE SEQUENCE [LARGE SCALE GENOMIC DNA]</scope>
    <source>
        <strain evidence="1 2">SMCA</strain>
    </source>
</reference>
<dbReference type="STRING" id="838561.P344_00520"/>
<evidence type="ECO:0000313" key="2">
    <source>
        <dbReference type="Proteomes" id="UP000019260"/>
    </source>
</evidence>
<proteinExistence type="predicted"/>
<dbReference type="Proteomes" id="UP000019260">
    <property type="component" value="Chromosome"/>
</dbReference>
<organism evidence="1 2">
    <name type="scientific">Spiroplasma mirum ATCC 29335</name>
    <dbReference type="NCBI Taxonomy" id="838561"/>
    <lineage>
        <taxon>Bacteria</taxon>
        <taxon>Bacillati</taxon>
        <taxon>Mycoplasmatota</taxon>
        <taxon>Mollicutes</taxon>
        <taxon>Entomoplasmatales</taxon>
        <taxon>Spiroplasmataceae</taxon>
        <taxon>Spiroplasma</taxon>
    </lineage>
</organism>
<dbReference type="KEGG" id="smia:P344_00520"/>
<protein>
    <submittedName>
        <fullName evidence="1">Uncharacterized protein</fullName>
    </submittedName>
</protein>
<evidence type="ECO:0000313" key="1">
    <source>
        <dbReference type="EMBL" id="AHI57477.1"/>
    </source>
</evidence>
<accession>W6AJY7</accession>
<keyword evidence="2" id="KW-1185">Reference proteome</keyword>
<dbReference type="HOGENOM" id="CLU_2829054_0_0_14"/>
<dbReference type="AlphaFoldDB" id="W6AJY7"/>